<evidence type="ECO:0000313" key="4">
    <source>
        <dbReference type="Proteomes" id="UP000553632"/>
    </source>
</evidence>
<dbReference type="EMBL" id="JABANO010015903">
    <property type="protein sequence ID" value="KAF4736080.1"/>
    <property type="molecule type" value="Genomic_DNA"/>
</dbReference>
<accession>A0A7J6SVA7</accession>
<comment type="caution">
    <text evidence="3">The sequence shown here is derived from an EMBL/GenBank/DDBJ whole genome shotgun (WGS) entry which is preliminary data.</text>
</comment>
<feature type="non-terminal residue" evidence="3">
    <location>
        <position position="484"/>
    </location>
</feature>
<sequence length="484" mass="52008">RPCILVEMRMIVVGRDDPAPAADLITNDVTIALIGIVSNSLLLGFPCIAFHYRFILMVPSSSSSSPPSPASPPPPPPPAAPSGQSQPPQAPPSSQPPTTTTGGPKFIDTSSIDLEQLRQVLSLRDPELLKHVETYIRLKNMLDRQARIIESALTGQQQQQHGRFSVLDTATSTPTALSVRPSPDANGNMVLVEAPSDLPQHHHHFQPQPQPITSQPGGGGLMAMNGINITGGMEPLDLEALLNNKEEETRTTLMMKKIPKYFTVFHLQQALDACCPYVSDEPCYDLLYLPADVHGVANRGFAFVNLRSPQHLVVFAAHVANLTFPAGRAGHGGKAGGASGFKRCEVYFARIQGREATLANLEQSSNSNNGATFHAMLESLGSKPLIIGFGAAPMRRSKEPRRHPVPAGMDTTATVCSTCYYLRNPSRGLECACSMSQHDFAAPTDSSEEATHFRPIEEEGPPAAGTGTDSNSDTNDQLPECAQQ</sequence>
<feature type="region of interest" description="Disordered" evidence="1">
    <location>
        <begin position="443"/>
        <end position="484"/>
    </location>
</feature>
<evidence type="ECO:0000259" key="2">
    <source>
        <dbReference type="Pfam" id="PF04059"/>
    </source>
</evidence>
<dbReference type="Pfam" id="PF04059">
    <property type="entry name" value="RRM_2"/>
    <property type="match status" value="1"/>
</dbReference>
<feature type="compositionally biased region" description="Polar residues" evidence="1">
    <location>
        <begin position="467"/>
        <end position="484"/>
    </location>
</feature>
<feature type="compositionally biased region" description="Pro residues" evidence="1">
    <location>
        <begin position="66"/>
        <end position="80"/>
    </location>
</feature>
<protein>
    <recommendedName>
        <fullName evidence="2">Mei2-like C-terminal RNA recognition motif domain-containing protein</fullName>
    </recommendedName>
</protein>
<proteinExistence type="predicted"/>
<name>A0A7J6SVA7_PEROL</name>
<reference evidence="3 4" key="1">
    <citation type="submission" date="2020-04" db="EMBL/GenBank/DDBJ databases">
        <title>Perkinsus olseni comparative genomics.</title>
        <authorList>
            <person name="Bogema D.R."/>
        </authorList>
    </citation>
    <scope>NUCLEOTIDE SEQUENCE [LARGE SCALE GENOMIC DNA]</scope>
    <source>
        <strain evidence="3 4">ATCC PRA-207</strain>
    </source>
</reference>
<dbReference type="Proteomes" id="UP000553632">
    <property type="component" value="Unassembled WGS sequence"/>
</dbReference>
<evidence type="ECO:0000256" key="1">
    <source>
        <dbReference type="SAM" id="MobiDB-lite"/>
    </source>
</evidence>
<gene>
    <name evidence="3" type="ORF">FOZ63_018419</name>
</gene>
<keyword evidence="4" id="KW-1185">Reference proteome</keyword>
<dbReference type="InterPro" id="IPR007201">
    <property type="entry name" value="Mei2-like_Rrm_C"/>
</dbReference>
<organism evidence="3 4">
    <name type="scientific">Perkinsus olseni</name>
    <name type="common">Perkinsus atlanticus</name>
    <dbReference type="NCBI Taxonomy" id="32597"/>
    <lineage>
        <taxon>Eukaryota</taxon>
        <taxon>Sar</taxon>
        <taxon>Alveolata</taxon>
        <taxon>Perkinsozoa</taxon>
        <taxon>Perkinsea</taxon>
        <taxon>Perkinsida</taxon>
        <taxon>Perkinsidae</taxon>
        <taxon>Perkinsus</taxon>
    </lineage>
</organism>
<evidence type="ECO:0000313" key="3">
    <source>
        <dbReference type="EMBL" id="KAF4736080.1"/>
    </source>
</evidence>
<dbReference type="AlphaFoldDB" id="A0A7J6SVA7"/>
<feature type="region of interest" description="Disordered" evidence="1">
    <location>
        <begin position="61"/>
        <end position="108"/>
    </location>
</feature>
<feature type="domain" description="Mei2-like C-terminal RNA recognition motif" evidence="2">
    <location>
        <begin position="250"/>
        <end position="359"/>
    </location>
</feature>